<dbReference type="AlphaFoldDB" id="A0A1B9NW30"/>
<dbReference type="STRING" id="688.A6E04_16880"/>
<keyword evidence="1" id="KW-0812">Transmembrane</keyword>
<sequence>MINLLAYLSGSLFFLFISVLSGKLIKNRINSTFYLMVFVIFNGFIAAQQYSILFESRLSYDYPMDIKITNPILMLSFVFLIAHGYLIINPLKRLGK</sequence>
<keyword evidence="1" id="KW-0472">Membrane</keyword>
<evidence type="ECO:0000313" key="3">
    <source>
        <dbReference type="Proteomes" id="UP000093523"/>
    </source>
</evidence>
<feature type="transmembrane region" description="Helical" evidence="1">
    <location>
        <begin position="32"/>
        <end position="52"/>
    </location>
</feature>
<dbReference type="EMBL" id="MAJU01000023">
    <property type="protein sequence ID" value="OCH19086.1"/>
    <property type="molecule type" value="Genomic_DNA"/>
</dbReference>
<accession>A0A1B9NW30</accession>
<dbReference type="Proteomes" id="UP000093523">
    <property type="component" value="Unassembled WGS sequence"/>
</dbReference>
<evidence type="ECO:0000313" key="2">
    <source>
        <dbReference type="EMBL" id="OCH19086.1"/>
    </source>
</evidence>
<keyword evidence="1" id="KW-1133">Transmembrane helix</keyword>
<name>A0A1B9NW30_ALILO</name>
<evidence type="ECO:0000256" key="1">
    <source>
        <dbReference type="SAM" id="Phobius"/>
    </source>
</evidence>
<gene>
    <name evidence="2" type="ORF">A6E04_16880</name>
</gene>
<proteinExistence type="predicted"/>
<comment type="caution">
    <text evidence="2">The sequence shown here is derived from an EMBL/GenBank/DDBJ whole genome shotgun (WGS) entry which is preliminary data.</text>
</comment>
<organism evidence="2 3">
    <name type="scientific">Aliivibrio logei</name>
    <name type="common">Vibrio logei</name>
    <dbReference type="NCBI Taxonomy" id="688"/>
    <lineage>
        <taxon>Bacteria</taxon>
        <taxon>Pseudomonadati</taxon>
        <taxon>Pseudomonadota</taxon>
        <taxon>Gammaproteobacteria</taxon>
        <taxon>Vibrionales</taxon>
        <taxon>Vibrionaceae</taxon>
        <taxon>Aliivibrio</taxon>
    </lineage>
</organism>
<feature type="transmembrane region" description="Helical" evidence="1">
    <location>
        <begin position="72"/>
        <end position="91"/>
    </location>
</feature>
<dbReference type="RefSeq" id="WP_065611801.1">
    <property type="nucleotide sequence ID" value="NZ_CAWMPN010000023.1"/>
</dbReference>
<feature type="transmembrane region" description="Helical" evidence="1">
    <location>
        <begin position="6"/>
        <end position="25"/>
    </location>
</feature>
<reference evidence="2 3" key="1">
    <citation type="submission" date="2016-06" db="EMBL/GenBank/DDBJ databases">
        <authorList>
            <person name="Kjaerup R.B."/>
            <person name="Dalgaard T.S."/>
            <person name="Juul-Madsen H.R."/>
        </authorList>
    </citation>
    <scope>NUCLEOTIDE SEQUENCE [LARGE SCALE GENOMIC DNA]</scope>
    <source>
        <strain evidence="2 3">1S159</strain>
    </source>
</reference>
<protein>
    <submittedName>
        <fullName evidence="2">Uncharacterized protein</fullName>
    </submittedName>
</protein>